<proteinExistence type="inferred from homology"/>
<dbReference type="PANTHER" id="PTHR43757">
    <property type="entry name" value="AMINOMETHYLTRANSFERASE"/>
    <property type="match status" value="1"/>
</dbReference>
<dbReference type="GO" id="GO:0016491">
    <property type="term" value="F:oxidoreductase activity"/>
    <property type="evidence" value="ECO:0007669"/>
    <property type="project" value="UniProtKB-KW"/>
</dbReference>
<dbReference type="AlphaFoldDB" id="A0A094Q7C0"/>
<feature type="domain" description="Aminomethyltransferase C-terminal" evidence="5">
    <location>
        <begin position="801"/>
        <end position="887"/>
    </location>
</feature>
<evidence type="ECO:0000259" key="5">
    <source>
        <dbReference type="Pfam" id="PF08669"/>
    </source>
</evidence>
<dbReference type="PRINTS" id="PR00368">
    <property type="entry name" value="FADPNR"/>
</dbReference>
<dbReference type="Gene3D" id="3.10.20.440">
    <property type="entry name" value="2Fe-2S iron-sulphur cluster binding domain, sarcosine oxidase, alpha subunit, N-terminal domain"/>
    <property type="match status" value="1"/>
</dbReference>
<dbReference type="SUPFAM" id="SSF101790">
    <property type="entry name" value="Aminomethyltransferase beta-barrel domain"/>
    <property type="match status" value="1"/>
</dbReference>
<feature type="domain" description="SoxA A3" evidence="6">
    <location>
        <begin position="413"/>
        <end position="495"/>
    </location>
</feature>
<dbReference type="Gene3D" id="3.30.1360.120">
    <property type="entry name" value="Probable tRNA modification gtpase trme, domain 1"/>
    <property type="match status" value="1"/>
</dbReference>
<dbReference type="InterPro" id="IPR006222">
    <property type="entry name" value="GCVT_N"/>
</dbReference>
<dbReference type="PANTHER" id="PTHR43757:SF2">
    <property type="entry name" value="AMINOMETHYLTRANSFERASE, MITOCHONDRIAL"/>
    <property type="match status" value="1"/>
</dbReference>
<dbReference type="Pfam" id="PF07992">
    <property type="entry name" value="Pyr_redox_2"/>
    <property type="match status" value="1"/>
</dbReference>
<evidence type="ECO:0000259" key="6">
    <source>
        <dbReference type="Pfam" id="PF17806"/>
    </source>
</evidence>
<comment type="caution">
    <text evidence="7">The sequence shown here is derived from an EMBL/GenBank/DDBJ whole genome shotgun (WGS) entry which is preliminary data.</text>
</comment>
<sequence length="895" mass="96552">MSNVNFTFDGKSYSGVSGESLASALLRNGVVHFTNSSYKDRPRGVMGLWVEEPNALVNIDSGPGEPMKAATTIELVEGLVVRSSQGVGDLPDTRDNSRYDKVNRHVDVLVVGAGTAGLTAAKKFAALGKDVIVMDDQPGPGGHARHLGVDIPADLLAVLDLANVTYLPRTTVQGLYDQGYSVATERRTDHLDAKVHTNVSRIRTWHIRADHTVLATGAFQRHLVFANNDRPGIMLSHSAATYVSRGANPFKTAVVVTVDNQGYRDAIRLHNAGVQVVAVVDIRKKVSESSKKSSRKAIKKLGIRLIKGASVIDTQANLEGLLSGVTIVDAKSGLQETLATDLLAVSGGWTPIVHLATFIGIKPTWSAKRAAFIVKHKDSLTSTAGMLAGDFGDDDEAAVFFGPQLTVEQAEVAFVDYQRDATVRDFNRAIGAGMRSIEHVKRYTSIGTAHDQGKTSGTTTMGLIGQALGKAPDEIGSLTFRPPYISIPFAALAGRDRGLLSDPIRTTPIHAWHEKAGAPMEDVGQWKRPWYFPKNGENMHAAVLRECAAVREDVGVMDASTLGKIDLQGKDVGKFLDLIYTNMFSTLKVGMSRYGLMCGVDGMVFDDGVTTRISENHWLMTTTTGGAAKVLDWLEEWLQTEWTDLEVFCTSVTEQISTVAIVGPKSRELMSRLAPSLDVSKEAFAFMENKYADVAGVPARIARISFSGELAYEINVPGSFGLHIWEQVMSQGADLNITPYGTESMHVLRAEKGFVIVGQETDGTQTPQDLDMDWIVSKKKEDFIGKRSFSRVDTAREGRHQLVGILSDDGSVVIPEGAYLVAGKDEKTPPPVAHIGYITSSYASAALGRSFALALVANGLARKGEKIAVPIAGGVITGIITDSVFVDKENTRRDG</sequence>
<evidence type="ECO:0000313" key="7">
    <source>
        <dbReference type="EMBL" id="KGA19312.1"/>
    </source>
</evidence>
<evidence type="ECO:0008006" key="8">
    <source>
        <dbReference type="Google" id="ProtNLM"/>
    </source>
</evidence>
<organism evidence="7">
    <name type="scientific">freshwater metagenome</name>
    <dbReference type="NCBI Taxonomy" id="449393"/>
    <lineage>
        <taxon>unclassified sequences</taxon>
        <taxon>metagenomes</taxon>
        <taxon>ecological metagenomes</taxon>
    </lineage>
</organism>
<dbReference type="InterPro" id="IPR013977">
    <property type="entry name" value="GcvT_C"/>
</dbReference>
<dbReference type="InterPro" id="IPR027266">
    <property type="entry name" value="TrmE/GcvT-like"/>
</dbReference>
<dbReference type="InterPro" id="IPR042204">
    <property type="entry name" value="2Fe-2S-bd_N"/>
</dbReference>
<evidence type="ECO:0000256" key="2">
    <source>
        <dbReference type="ARBA" id="ARBA00023002"/>
    </source>
</evidence>
<evidence type="ECO:0000259" key="3">
    <source>
        <dbReference type="Pfam" id="PF01571"/>
    </source>
</evidence>
<accession>A0A094Q7C0</accession>
<evidence type="ECO:0000259" key="4">
    <source>
        <dbReference type="Pfam" id="PF07992"/>
    </source>
</evidence>
<dbReference type="EMBL" id="JNSL01000032">
    <property type="protein sequence ID" value="KGA19312.1"/>
    <property type="molecule type" value="Genomic_DNA"/>
</dbReference>
<dbReference type="GO" id="GO:0005739">
    <property type="term" value="C:mitochondrion"/>
    <property type="evidence" value="ECO:0007669"/>
    <property type="project" value="TreeGrafter"/>
</dbReference>
<gene>
    <name evidence="7" type="ORF">GM51_6815</name>
</gene>
<dbReference type="Pfam" id="PF17806">
    <property type="entry name" value="SO_alpha_A3"/>
    <property type="match status" value="1"/>
</dbReference>
<dbReference type="Pfam" id="PF13510">
    <property type="entry name" value="Fer2_4"/>
    <property type="match status" value="1"/>
</dbReference>
<dbReference type="SUPFAM" id="SSF51905">
    <property type="entry name" value="FAD/NAD(P)-binding domain"/>
    <property type="match status" value="1"/>
</dbReference>
<dbReference type="InterPro" id="IPR028896">
    <property type="entry name" value="GcvT/YgfZ/DmdA"/>
</dbReference>
<protein>
    <recommendedName>
        <fullName evidence="8">Sarcosine oxidase subunit alpha</fullName>
    </recommendedName>
</protein>
<feature type="domain" description="GCVT N-terminal" evidence="3">
    <location>
        <begin position="509"/>
        <end position="780"/>
    </location>
</feature>
<keyword evidence="2" id="KW-0560">Oxidoreductase</keyword>
<dbReference type="InterPro" id="IPR041117">
    <property type="entry name" value="SoxA_A3"/>
</dbReference>
<dbReference type="SUPFAM" id="SSF103025">
    <property type="entry name" value="Folate-binding domain"/>
    <property type="match status" value="1"/>
</dbReference>
<dbReference type="InterPro" id="IPR036188">
    <property type="entry name" value="FAD/NAD-bd_sf"/>
</dbReference>
<feature type="domain" description="FAD/NAD(P)-binding" evidence="4">
    <location>
        <begin position="107"/>
        <end position="362"/>
    </location>
</feature>
<dbReference type="Pfam" id="PF08669">
    <property type="entry name" value="GCV_T_C"/>
    <property type="match status" value="1"/>
</dbReference>
<dbReference type="InterPro" id="IPR023753">
    <property type="entry name" value="FAD/NAD-binding_dom"/>
</dbReference>
<comment type="similarity">
    <text evidence="1">Belongs to the GcvT family.</text>
</comment>
<name>A0A094Q7C0_9ZZZZ</name>
<dbReference type="Pfam" id="PF01571">
    <property type="entry name" value="GCV_T"/>
    <property type="match status" value="1"/>
</dbReference>
<reference evidence="7" key="1">
    <citation type="submission" date="2014-06" db="EMBL/GenBank/DDBJ databases">
        <title>Key roles for freshwater Actinobacteria revealed by deep metagenomic sequencing.</title>
        <authorList>
            <person name="Ghai R."/>
            <person name="Mizuno C.M."/>
            <person name="Picazo A."/>
            <person name="Camacho A."/>
            <person name="Rodriguez-Valera F."/>
        </authorList>
    </citation>
    <scope>NUCLEOTIDE SEQUENCE</scope>
</reference>
<dbReference type="InterPro" id="IPR029043">
    <property type="entry name" value="GcvT/YgfZ_C"/>
</dbReference>
<dbReference type="Gene3D" id="3.50.50.60">
    <property type="entry name" value="FAD/NAD(P)-binding domain"/>
    <property type="match status" value="2"/>
</dbReference>
<evidence type="ECO:0000256" key="1">
    <source>
        <dbReference type="ARBA" id="ARBA00008609"/>
    </source>
</evidence>